<comment type="caution">
    <text evidence="2">The sequence shown here is derived from an EMBL/GenBank/DDBJ whole genome shotgun (WGS) entry which is preliminary data.</text>
</comment>
<proteinExistence type="predicted"/>
<name>A0A1V4KRJ0_PATFA</name>
<dbReference type="OrthoDB" id="28829at2759"/>
<accession>A0A1V4KRJ0</accession>
<dbReference type="PANTHER" id="PTHR13280">
    <property type="entry name" value="PHOSPHOFURIN ACIDIC CLUSTER SORTING PROTEIN"/>
    <property type="match status" value="1"/>
</dbReference>
<evidence type="ECO:0000313" key="3">
    <source>
        <dbReference type="Proteomes" id="UP000190648"/>
    </source>
</evidence>
<dbReference type="PANTHER" id="PTHR13280:SF16">
    <property type="entry name" value="PHOSPHOFURIN ACIDIC CLUSTER SORTING PROTEIN 1"/>
    <property type="match status" value="1"/>
</dbReference>
<sequence length="128" mass="13469">MSPPRCPCPPPAVTLVALGGAPWLSSLLRSLVRSLSTRSPDMGGPPGPLRLLPVGLGPHPLGPYLATLDPRYGATFLDPPWRELFGRSEAPHTEPFDVVGRILTYAAGAGATHALPVAEAMLTRGDTR</sequence>
<dbReference type="Proteomes" id="UP000190648">
    <property type="component" value="Unassembled WGS sequence"/>
</dbReference>
<dbReference type="GO" id="GO:0044325">
    <property type="term" value="F:transmembrane transporter binding"/>
    <property type="evidence" value="ECO:0007669"/>
    <property type="project" value="TreeGrafter"/>
</dbReference>
<dbReference type="GO" id="GO:0072659">
    <property type="term" value="P:protein localization to plasma membrane"/>
    <property type="evidence" value="ECO:0007669"/>
    <property type="project" value="TreeGrafter"/>
</dbReference>
<gene>
    <name evidence="2" type="ORF">AV530_007866</name>
</gene>
<dbReference type="STRING" id="372326.A0A1V4KRJ0"/>
<organism evidence="2 3">
    <name type="scientific">Patagioenas fasciata monilis</name>
    <dbReference type="NCBI Taxonomy" id="372326"/>
    <lineage>
        <taxon>Eukaryota</taxon>
        <taxon>Metazoa</taxon>
        <taxon>Chordata</taxon>
        <taxon>Craniata</taxon>
        <taxon>Vertebrata</taxon>
        <taxon>Euteleostomi</taxon>
        <taxon>Archelosauria</taxon>
        <taxon>Archosauria</taxon>
        <taxon>Dinosauria</taxon>
        <taxon>Saurischia</taxon>
        <taxon>Theropoda</taxon>
        <taxon>Coelurosauria</taxon>
        <taxon>Aves</taxon>
        <taxon>Neognathae</taxon>
        <taxon>Neoaves</taxon>
        <taxon>Columbimorphae</taxon>
        <taxon>Columbiformes</taxon>
        <taxon>Columbidae</taxon>
        <taxon>Patagioenas</taxon>
    </lineage>
</organism>
<dbReference type="EMBL" id="LSYS01001855">
    <property type="protein sequence ID" value="OPJ87048.1"/>
    <property type="molecule type" value="Genomic_DNA"/>
</dbReference>
<evidence type="ECO:0000313" key="2">
    <source>
        <dbReference type="EMBL" id="OPJ87048.1"/>
    </source>
</evidence>
<dbReference type="Pfam" id="PF10254">
    <property type="entry name" value="Pacs-1"/>
    <property type="match status" value="1"/>
</dbReference>
<protein>
    <recommendedName>
        <fullName evidence="1">Phosphofurin acidic cluster sorting protein 1/2 C-terminal domain-containing protein</fullName>
    </recommendedName>
</protein>
<keyword evidence="3" id="KW-1185">Reference proteome</keyword>
<evidence type="ECO:0000259" key="1">
    <source>
        <dbReference type="Pfam" id="PF10254"/>
    </source>
</evidence>
<reference evidence="2 3" key="1">
    <citation type="submission" date="2016-02" db="EMBL/GenBank/DDBJ databases">
        <title>Band-tailed pigeon sequencing and assembly.</title>
        <authorList>
            <person name="Soares A.E."/>
            <person name="Novak B.J."/>
            <person name="Rice E.S."/>
            <person name="O'Connell B."/>
            <person name="Chang D."/>
            <person name="Weber S."/>
            <person name="Shapiro B."/>
        </authorList>
    </citation>
    <scope>NUCLEOTIDE SEQUENCE [LARGE SCALE GENOMIC DNA]</scope>
    <source>
        <strain evidence="2">BTP2013</strain>
        <tissue evidence="2">Blood</tissue>
    </source>
</reference>
<feature type="domain" description="Phosphofurin acidic cluster sorting protein 1/2 C-terminal" evidence="1">
    <location>
        <begin position="9"/>
        <end position="124"/>
    </location>
</feature>
<dbReference type="InterPro" id="IPR019381">
    <property type="entry name" value="PACS1/2_C"/>
</dbReference>
<dbReference type="AlphaFoldDB" id="A0A1V4KRJ0"/>